<gene>
    <name evidence="3" type="ORF">SacmaDRAFT_1685</name>
</gene>
<feature type="compositionally biased region" description="Pro residues" evidence="1">
    <location>
        <begin position="1"/>
        <end position="19"/>
    </location>
</feature>
<evidence type="ECO:0000313" key="4">
    <source>
        <dbReference type="Proteomes" id="UP000004926"/>
    </source>
</evidence>
<dbReference type="STRING" id="882083.SacmaDRAFT_1685"/>
<keyword evidence="2" id="KW-0472">Membrane</keyword>
<dbReference type="Proteomes" id="UP000004926">
    <property type="component" value="Chromosome"/>
</dbReference>
<keyword evidence="2" id="KW-0812">Transmembrane</keyword>
<feature type="transmembrane region" description="Helical" evidence="2">
    <location>
        <begin position="25"/>
        <end position="45"/>
    </location>
</feature>
<sequence>MNQPYPAPQPHPEPRPQAAPRPAKFGGLAWSALILGIVGIVGSPIIIFNNITAIAAGVGVVLGIIALFGTRKVLAGIGTALCVGAIAITVAAQQAAVEELDRIVNDPAAAPTLPSTETAVEVAEERPRTNERNHIAMALGDEAWTGPKQRENGPEGTTFVIDEIEVDPACDAYGIAPDAGHTLLLHVRVATGTDQLAAQDAAYVLNPFNFVEIGKDGVTTPAQVGACTDYAKALPQTFGINQQYTGTIELVVAQASGTLGLAPGSTTGGPAGWEWSY</sequence>
<reference evidence="3 4" key="1">
    <citation type="journal article" date="2012" name="Stand. Genomic Sci.">
        <title>Genome sequence of the ocean sediment bacterium Saccharomonospora marina type strain (XMU15(T)).</title>
        <authorList>
            <person name="Klenk H.P."/>
            <person name="Lu M."/>
            <person name="Lucas S."/>
            <person name="Lapidus A."/>
            <person name="Copeland A."/>
            <person name="Pitluck S."/>
            <person name="Goodwin L.A."/>
            <person name="Han C."/>
            <person name="Tapia R."/>
            <person name="Brambilla E.M."/>
            <person name="Potter G."/>
            <person name="Land M."/>
            <person name="Ivanova N."/>
            <person name="Rohde M."/>
            <person name="Goker M."/>
            <person name="Detter J.C."/>
            <person name="Li W.J."/>
            <person name="Kyrpides N.C."/>
            <person name="Woyke T."/>
        </authorList>
    </citation>
    <scope>NUCLEOTIDE SEQUENCE [LARGE SCALE GENOMIC DNA]</scope>
    <source>
        <strain evidence="3 4">XMU15</strain>
    </source>
</reference>
<keyword evidence="2" id="KW-1133">Transmembrane helix</keyword>
<organism evidence="3 4">
    <name type="scientific">Saccharomonospora marina XMU15</name>
    <dbReference type="NCBI Taxonomy" id="882083"/>
    <lineage>
        <taxon>Bacteria</taxon>
        <taxon>Bacillati</taxon>
        <taxon>Actinomycetota</taxon>
        <taxon>Actinomycetes</taxon>
        <taxon>Pseudonocardiales</taxon>
        <taxon>Pseudonocardiaceae</taxon>
        <taxon>Saccharomonospora</taxon>
    </lineage>
</organism>
<dbReference type="OrthoDB" id="3693806at2"/>
<proteinExistence type="predicted"/>
<dbReference type="RefSeq" id="WP_009153340.1">
    <property type="nucleotide sequence ID" value="NZ_CM001439.1"/>
</dbReference>
<protein>
    <recommendedName>
        <fullName evidence="5">DUF4190 domain-containing protein</fullName>
    </recommendedName>
</protein>
<dbReference type="EMBL" id="CM001439">
    <property type="protein sequence ID" value="EHR49955.1"/>
    <property type="molecule type" value="Genomic_DNA"/>
</dbReference>
<feature type="transmembrane region" description="Helical" evidence="2">
    <location>
        <begin position="73"/>
        <end position="92"/>
    </location>
</feature>
<dbReference type="HOGENOM" id="CLU_1004330_0_0_11"/>
<evidence type="ECO:0000313" key="3">
    <source>
        <dbReference type="EMBL" id="EHR49955.1"/>
    </source>
</evidence>
<evidence type="ECO:0008006" key="5">
    <source>
        <dbReference type="Google" id="ProtNLM"/>
    </source>
</evidence>
<name>H5X4F3_9PSEU</name>
<accession>H5X4F3</accession>
<evidence type="ECO:0000256" key="2">
    <source>
        <dbReference type="SAM" id="Phobius"/>
    </source>
</evidence>
<keyword evidence="4" id="KW-1185">Reference proteome</keyword>
<feature type="region of interest" description="Disordered" evidence="1">
    <location>
        <begin position="1"/>
        <end position="21"/>
    </location>
</feature>
<dbReference type="AlphaFoldDB" id="H5X4F3"/>
<evidence type="ECO:0000256" key="1">
    <source>
        <dbReference type="SAM" id="MobiDB-lite"/>
    </source>
</evidence>
<feature type="transmembrane region" description="Helical" evidence="2">
    <location>
        <begin position="51"/>
        <end position="68"/>
    </location>
</feature>